<feature type="region of interest" description="Disordered" evidence="1">
    <location>
        <begin position="507"/>
        <end position="531"/>
    </location>
</feature>
<dbReference type="AlphaFoldDB" id="A0A7J7K7G9"/>
<feature type="region of interest" description="Disordered" evidence="1">
    <location>
        <begin position="380"/>
        <end position="494"/>
    </location>
</feature>
<accession>A0A7J7K7G9</accession>
<feature type="compositionally biased region" description="Basic and acidic residues" evidence="1">
    <location>
        <begin position="152"/>
        <end position="171"/>
    </location>
</feature>
<evidence type="ECO:0000256" key="1">
    <source>
        <dbReference type="SAM" id="MobiDB-lite"/>
    </source>
</evidence>
<dbReference type="EMBL" id="VXIV02001214">
    <property type="protein sequence ID" value="KAF6033871.1"/>
    <property type="molecule type" value="Genomic_DNA"/>
</dbReference>
<feature type="compositionally biased region" description="Polar residues" evidence="1">
    <location>
        <begin position="172"/>
        <end position="184"/>
    </location>
</feature>
<feature type="compositionally biased region" description="Polar residues" evidence="1">
    <location>
        <begin position="93"/>
        <end position="102"/>
    </location>
</feature>
<keyword evidence="3" id="KW-1185">Reference proteome</keyword>
<feature type="region of interest" description="Disordered" evidence="1">
    <location>
        <begin position="149"/>
        <end position="200"/>
    </location>
</feature>
<feature type="compositionally biased region" description="Polar residues" evidence="1">
    <location>
        <begin position="380"/>
        <end position="402"/>
    </location>
</feature>
<feature type="compositionally biased region" description="Low complexity" evidence="1">
    <location>
        <begin position="305"/>
        <end position="317"/>
    </location>
</feature>
<evidence type="ECO:0000313" key="2">
    <source>
        <dbReference type="EMBL" id="KAF6033871.1"/>
    </source>
</evidence>
<sequence>MRRQRQRHGQRSRSAGRLPSSAISKMTNFFMEEADYGASRRVVNLDSDEDVESLVSEQFVHSQHCEVSTRMPKSSALPDRTSAANQRREGKSGSESLLGQVSGSGSCAVVGQYIDMYNVIDRTSRFADQQKVLDEERAIAKADVVTRVNKKSSKEQYHKREGTRATHREPTETGSELYNSAGRSNQREELPADSENEVDERPLAASAFRAWQRTDNEQTSPLEQNVGAGYQRQVANAGRYLPVSERNPTSHQTKGKNMPWWKQQNKMLEESRRLNAVAERLQVKSEAQTSRHSSIRQHSSHRLSSRQQLSDRSPSQRARYSLSPESQAADGEGQLRQHVSPYANYQLPYEEMQVEQTMTNRSEDKARDLPEGHYAQIRKVTSPTHPGGQMDSQTKELSSSPQKPFRYYQEETTFTGPHPAADNRTYYDPYTGQPASRSPANQLGQSGGPAANQLGESGGSAANQHGESGGPAASFSPNYRETLPMQKGYNGESNYNVERVTAPEFSRYQPGYQPGHQPGLQSGPWPAHQPDQPRLEFTQKSYGGQPTERHYQREEYREAILVNRITRAPNLVTMPTNRLVMAFLEVTEHNQRVSCPVAIDTRQLHQTITPCPKAFIAIGHSCSRMVEGWMGEVILWPTKGLQVIEISGVRLQ</sequence>
<protein>
    <submittedName>
        <fullName evidence="2">Uncharacterized protein</fullName>
    </submittedName>
</protein>
<feature type="region of interest" description="Disordered" evidence="1">
    <location>
        <begin position="282"/>
        <end position="335"/>
    </location>
</feature>
<reference evidence="2" key="1">
    <citation type="submission" date="2020-06" db="EMBL/GenBank/DDBJ databases">
        <title>Draft genome of Bugula neritina, a colonial animal packing powerful symbionts and potential medicines.</title>
        <authorList>
            <person name="Rayko M."/>
        </authorList>
    </citation>
    <scope>NUCLEOTIDE SEQUENCE [LARGE SCALE GENOMIC DNA]</scope>
    <source>
        <strain evidence="2">Kwan_BN1</strain>
    </source>
</reference>
<organism evidence="2 3">
    <name type="scientific">Bugula neritina</name>
    <name type="common">Brown bryozoan</name>
    <name type="synonym">Sertularia neritina</name>
    <dbReference type="NCBI Taxonomy" id="10212"/>
    <lineage>
        <taxon>Eukaryota</taxon>
        <taxon>Metazoa</taxon>
        <taxon>Spiralia</taxon>
        <taxon>Lophotrochozoa</taxon>
        <taxon>Bryozoa</taxon>
        <taxon>Gymnolaemata</taxon>
        <taxon>Cheilostomatida</taxon>
        <taxon>Flustrina</taxon>
        <taxon>Buguloidea</taxon>
        <taxon>Bugulidae</taxon>
        <taxon>Bugula</taxon>
    </lineage>
</organism>
<comment type="caution">
    <text evidence="2">The sequence shown here is derived from an EMBL/GenBank/DDBJ whole genome shotgun (WGS) entry which is preliminary data.</text>
</comment>
<evidence type="ECO:0000313" key="3">
    <source>
        <dbReference type="Proteomes" id="UP000593567"/>
    </source>
</evidence>
<proteinExistence type="predicted"/>
<dbReference type="Proteomes" id="UP000593567">
    <property type="component" value="Unassembled WGS sequence"/>
</dbReference>
<feature type="compositionally biased region" description="Polar residues" evidence="1">
    <location>
        <begin position="433"/>
        <end position="444"/>
    </location>
</feature>
<feature type="compositionally biased region" description="Basic residues" evidence="1">
    <location>
        <begin position="293"/>
        <end position="304"/>
    </location>
</feature>
<feature type="region of interest" description="Disordered" evidence="1">
    <location>
        <begin position="1"/>
        <end position="22"/>
    </location>
</feature>
<name>A0A7J7K7G9_BUGNE</name>
<feature type="compositionally biased region" description="Basic residues" evidence="1">
    <location>
        <begin position="1"/>
        <end position="11"/>
    </location>
</feature>
<gene>
    <name evidence="2" type="ORF">EB796_007822</name>
</gene>
<feature type="region of interest" description="Disordered" evidence="1">
    <location>
        <begin position="65"/>
        <end position="102"/>
    </location>
</feature>